<sequence>MIGWHEILQPLIVNSCSMNTSLLRIEPLAKGIGSLSLA</sequence>
<proteinExistence type="predicted"/>
<dbReference type="EMBL" id="CP023069">
    <property type="protein sequence ID" value="ASY67205.1"/>
    <property type="molecule type" value="Genomic_DNA"/>
</dbReference>
<evidence type="ECO:0000313" key="1">
    <source>
        <dbReference type="EMBL" id="ASY67205.1"/>
    </source>
</evidence>
<keyword evidence="1" id="KW-0614">Plasmid</keyword>
<gene>
    <name evidence="1" type="ORF">SJ05684_a38910</name>
</gene>
<keyword evidence="2" id="KW-1185">Reference proteome</keyword>
<dbReference type="KEGG" id="esj:SJ05684_a38910"/>
<dbReference type="Proteomes" id="UP000217211">
    <property type="component" value="Plasmid pSJ05684a"/>
</dbReference>
<evidence type="ECO:0000313" key="2">
    <source>
        <dbReference type="Proteomes" id="UP000217211"/>
    </source>
</evidence>
<dbReference type="AlphaFoldDB" id="A0A249PN91"/>
<name>A0A249PN91_9HYPH</name>
<reference evidence="1 2" key="1">
    <citation type="submission" date="2017-08" db="EMBL/GenBank/DDBJ databases">
        <title>Multipartite genome sequences of Sinorhizobium species nodulating soybeans.</title>
        <authorList>
            <person name="Tian C.F."/>
        </authorList>
    </citation>
    <scope>NUCLEOTIDE SEQUENCE [LARGE SCALE GENOMIC DNA]</scope>
    <source>
        <strain evidence="1 2">CCBAU 05684</strain>
        <plasmid evidence="2">psj05684a</plasmid>
    </source>
</reference>
<accession>A0A249PN91</accession>
<protein>
    <submittedName>
        <fullName evidence="1">Uncharacterized protein</fullName>
    </submittedName>
</protein>
<geneLocation type="plasmid" evidence="2">
    <name>psj05684a</name>
</geneLocation>
<organism evidence="1 2">
    <name type="scientific">Sinorhizobium sojae CCBAU 05684</name>
    <dbReference type="NCBI Taxonomy" id="716928"/>
    <lineage>
        <taxon>Bacteria</taxon>
        <taxon>Pseudomonadati</taxon>
        <taxon>Pseudomonadota</taxon>
        <taxon>Alphaproteobacteria</taxon>
        <taxon>Hyphomicrobiales</taxon>
        <taxon>Rhizobiaceae</taxon>
        <taxon>Sinorhizobium/Ensifer group</taxon>
        <taxon>Sinorhizobium</taxon>
    </lineage>
</organism>